<feature type="signal peptide" evidence="1">
    <location>
        <begin position="1"/>
        <end position="23"/>
    </location>
</feature>
<evidence type="ECO:0000313" key="2">
    <source>
        <dbReference type="EMBL" id="CEF65832.1"/>
    </source>
</evidence>
<feature type="chain" id="PRO_5015030538" evidence="1">
    <location>
        <begin position="24"/>
        <end position="71"/>
    </location>
</feature>
<gene>
    <name evidence="2 4 5" type="ORF">SRAE_2000050700</name>
</gene>
<evidence type="ECO:0000313" key="5">
    <source>
        <dbReference type="WormBase" id="SRAE_2000050700"/>
    </source>
</evidence>
<evidence type="ECO:0000256" key="1">
    <source>
        <dbReference type="SAM" id="SignalP"/>
    </source>
</evidence>
<keyword evidence="1" id="KW-0732">Signal</keyword>
<protein>
    <submittedName>
        <fullName evidence="2 4">Uncharacterized protein</fullName>
    </submittedName>
</protein>
<reference evidence="4" key="2">
    <citation type="submission" date="2020-12" db="UniProtKB">
        <authorList>
            <consortium name="WormBaseParasite"/>
        </authorList>
    </citation>
    <scope>IDENTIFICATION</scope>
</reference>
<dbReference type="GeneID" id="36378196"/>
<dbReference type="CTD" id="36378196"/>
<dbReference type="WormBase" id="SRAE_2000050700">
    <property type="protein sequence ID" value="SRP02828"/>
    <property type="gene ID" value="WBGene00260702"/>
</dbReference>
<organism evidence="2">
    <name type="scientific">Strongyloides ratti</name>
    <name type="common">Parasitic roundworm</name>
    <dbReference type="NCBI Taxonomy" id="34506"/>
    <lineage>
        <taxon>Eukaryota</taxon>
        <taxon>Metazoa</taxon>
        <taxon>Ecdysozoa</taxon>
        <taxon>Nematoda</taxon>
        <taxon>Chromadorea</taxon>
        <taxon>Rhabditida</taxon>
        <taxon>Tylenchina</taxon>
        <taxon>Panagrolaimomorpha</taxon>
        <taxon>Strongyloidoidea</taxon>
        <taxon>Strongyloididae</taxon>
        <taxon>Strongyloides</taxon>
    </lineage>
</organism>
<keyword evidence="3" id="KW-1185">Reference proteome</keyword>
<dbReference type="WBParaSite" id="SRAE_2000050700.1">
    <property type="protein sequence ID" value="SRAE_2000050700.1"/>
    <property type="gene ID" value="WBGene00260702"/>
</dbReference>
<dbReference type="RefSeq" id="XP_024505032.1">
    <property type="nucleotide sequence ID" value="XM_024651345.1"/>
</dbReference>
<dbReference type="Proteomes" id="UP000035682">
    <property type="component" value="Unplaced"/>
</dbReference>
<evidence type="ECO:0000313" key="4">
    <source>
        <dbReference type="WBParaSite" id="SRAE_2000050700.1"/>
    </source>
</evidence>
<dbReference type="EMBL" id="LN609529">
    <property type="protein sequence ID" value="CEF65832.1"/>
    <property type="molecule type" value="Genomic_DNA"/>
</dbReference>
<accession>A0A090L7W6</accession>
<name>A0A090L7W6_STRRB</name>
<evidence type="ECO:0000313" key="3">
    <source>
        <dbReference type="Proteomes" id="UP000035682"/>
    </source>
</evidence>
<dbReference type="AlphaFoldDB" id="A0A090L7W6"/>
<proteinExistence type="predicted"/>
<reference evidence="2 3" key="1">
    <citation type="submission" date="2014-09" db="EMBL/GenBank/DDBJ databases">
        <authorList>
            <person name="Martin A.A."/>
        </authorList>
    </citation>
    <scope>NUCLEOTIDE SEQUENCE</scope>
    <source>
        <strain evidence="3">ED321</strain>
        <strain evidence="2">ED321 Heterogonic</strain>
    </source>
</reference>
<sequence length="71" mass="8014">MNFFSFIILTIFLCNYFLDAVVGVIKGEICDGDACIAKGMKEKTMCWCVQKEIWRKGKFIESECICFGGLG</sequence>